<evidence type="ECO:0000313" key="3">
    <source>
        <dbReference type="Proteomes" id="UP000053989"/>
    </source>
</evidence>
<dbReference type="AlphaFoldDB" id="A0A0C3DQK3"/>
<keyword evidence="3" id="KW-1185">Reference proteome</keyword>
<gene>
    <name evidence="2" type="ORF">SCLCIDRAFT_783583</name>
</gene>
<dbReference type="InParanoid" id="A0A0C3DQK3"/>
<reference evidence="2 3" key="1">
    <citation type="submission" date="2014-04" db="EMBL/GenBank/DDBJ databases">
        <authorList>
            <consortium name="DOE Joint Genome Institute"/>
            <person name="Kuo A."/>
            <person name="Kohler A."/>
            <person name="Nagy L.G."/>
            <person name="Floudas D."/>
            <person name="Copeland A."/>
            <person name="Barry K.W."/>
            <person name="Cichocki N."/>
            <person name="Veneault-Fourrey C."/>
            <person name="LaButti K."/>
            <person name="Lindquist E.A."/>
            <person name="Lipzen A."/>
            <person name="Lundell T."/>
            <person name="Morin E."/>
            <person name="Murat C."/>
            <person name="Sun H."/>
            <person name="Tunlid A."/>
            <person name="Henrissat B."/>
            <person name="Grigoriev I.V."/>
            <person name="Hibbett D.S."/>
            <person name="Martin F."/>
            <person name="Nordberg H.P."/>
            <person name="Cantor M.N."/>
            <person name="Hua S.X."/>
        </authorList>
    </citation>
    <scope>NUCLEOTIDE SEQUENCE [LARGE SCALE GENOMIC DNA]</scope>
    <source>
        <strain evidence="2 3">Foug A</strain>
    </source>
</reference>
<evidence type="ECO:0000256" key="1">
    <source>
        <dbReference type="SAM" id="MobiDB-lite"/>
    </source>
</evidence>
<dbReference type="STRING" id="1036808.A0A0C3DQK3"/>
<proteinExistence type="predicted"/>
<accession>A0A0C3DQK3</accession>
<evidence type="ECO:0000313" key="2">
    <source>
        <dbReference type="EMBL" id="KIM62935.1"/>
    </source>
</evidence>
<dbReference type="Proteomes" id="UP000053989">
    <property type="component" value="Unassembled WGS sequence"/>
</dbReference>
<reference evidence="3" key="2">
    <citation type="submission" date="2015-01" db="EMBL/GenBank/DDBJ databases">
        <title>Evolutionary Origins and Diversification of the Mycorrhizal Mutualists.</title>
        <authorList>
            <consortium name="DOE Joint Genome Institute"/>
            <consortium name="Mycorrhizal Genomics Consortium"/>
            <person name="Kohler A."/>
            <person name="Kuo A."/>
            <person name="Nagy L.G."/>
            <person name="Floudas D."/>
            <person name="Copeland A."/>
            <person name="Barry K.W."/>
            <person name="Cichocki N."/>
            <person name="Veneault-Fourrey C."/>
            <person name="LaButti K."/>
            <person name="Lindquist E.A."/>
            <person name="Lipzen A."/>
            <person name="Lundell T."/>
            <person name="Morin E."/>
            <person name="Murat C."/>
            <person name="Riley R."/>
            <person name="Ohm R."/>
            <person name="Sun H."/>
            <person name="Tunlid A."/>
            <person name="Henrissat B."/>
            <person name="Grigoriev I.V."/>
            <person name="Hibbett D.S."/>
            <person name="Martin F."/>
        </authorList>
    </citation>
    <scope>NUCLEOTIDE SEQUENCE [LARGE SCALE GENOMIC DNA]</scope>
    <source>
        <strain evidence="3">Foug A</strain>
    </source>
</reference>
<feature type="region of interest" description="Disordered" evidence="1">
    <location>
        <begin position="1"/>
        <end position="25"/>
    </location>
</feature>
<dbReference type="HOGENOM" id="CLU_1556175_0_0_1"/>
<sequence>MPSTELPTADEPIAAQRTRAPISSGTFPVSRGYQLRQMLSSPWSASEVHSGDVPIYADTVDLETVAFHQFWGCFLTPENIATQIHTDNIRYHAWVAAKKVVEQNCCKQGRYIQGCGDDPEREDALLDATMDQFPPHNSLLSGARRMVFGPRLDPSPPLVLLLYHARGGWCHP</sequence>
<organism evidence="2 3">
    <name type="scientific">Scleroderma citrinum Foug A</name>
    <dbReference type="NCBI Taxonomy" id="1036808"/>
    <lineage>
        <taxon>Eukaryota</taxon>
        <taxon>Fungi</taxon>
        <taxon>Dikarya</taxon>
        <taxon>Basidiomycota</taxon>
        <taxon>Agaricomycotina</taxon>
        <taxon>Agaricomycetes</taxon>
        <taxon>Agaricomycetidae</taxon>
        <taxon>Boletales</taxon>
        <taxon>Sclerodermatineae</taxon>
        <taxon>Sclerodermataceae</taxon>
        <taxon>Scleroderma</taxon>
    </lineage>
</organism>
<protein>
    <submittedName>
        <fullName evidence="2">Uncharacterized protein</fullName>
    </submittedName>
</protein>
<dbReference type="EMBL" id="KN822039">
    <property type="protein sequence ID" value="KIM62935.1"/>
    <property type="molecule type" value="Genomic_DNA"/>
</dbReference>
<dbReference type="OrthoDB" id="2015515at2759"/>
<name>A0A0C3DQK3_9AGAM</name>